<gene>
    <name evidence="1" type="ORF">GCM10017559_49300</name>
</gene>
<dbReference type="EMBL" id="BAAAWD010000014">
    <property type="protein sequence ID" value="GAA3019257.1"/>
    <property type="molecule type" value="Genomic_DNA"/>
</dbReference>
<evidence type="ECO:0000313" key="1">
    <source>
        <dbReference type="EMBL" id="GAA3019257.1"/>
    </source>
</evidence>
<name>A0ABN3Y5G7_9ACTN</name>
<sequence>MTFPAARFKGCFPELFGFVLLDATGLGDVGAGSPVGRNLLQLFSTSEQGDRVVRDGIAIPAQNIDPGFYTVLVRHAQSPSPWQDPKVTSAGWVLHVRSEELLLCGLGYLTKWTPDDPRHRRISVPPGWYEVEIRGHLLGPDDLDDPDDAAYEFVLSGPTGARPTFHAHLDHGLNLIDND</sequence>
<keyword evidence="2" id="KW-1185">Reference proteome</keyword>
<accession>A0ABN3Y5G7</accession>
<reference evidence="1 2" key="1">
    <citation type="journal article" date="2019" name="Int. J. Syst. Evol. Microbiol.">
        <title>The Global Catalogue of Microorganisms (GCM) 10K type strain sequencing project: providing services to taxonomists for standard genome sequencing and annotation.</title>
        <authorList>
            <consortium name="The Broad Institute Genomics Platform"/>
            <consortium name="The Broad Institute Genome Sequencing Center for Infectious Disease"/>
            <person name="Wu L."/>
            <person name="Ma J."/>
        </authorList>
    </citation>
    <scope>NUCLEOTIDE SEQUENCE [LARGE SCALE GENOMIC DNA]</scope>
    <source>
        <strain evidence="1 2">JCM 3106</strain>
    </source>
</reference>
<comment type="caution">
    <text evidence="1">The sequence shown here is derived from an EMBL/GenBank/DDBJ whole genome shotgun (WGS) entry which is preliminary data.</text>
</comment>
<protein>
    <submittedName>
        <fullName evidence="1">Uncharacterized protein</fullName>
    </submittedName>
</protein>
<dbReference type="RefSeq" id="WP_344899291.1">
    <property type="nucleotide sequence ID" value="NZ_BAAAWD010000014.1"/>
</dbReference>
<organism evidence="1 2">
    <name type="scientific">Streptosporangium longisporum</name>
    <dbReference type="NCBI Taxonomy" id="46187"/>
    <lineage>
        <taxon>Bacteria</taxon>
        <taxon>Bacillati</taxon>
        <taxon>Actinomycetota</taxon>
        <taxon>Actinomycetes</taxon>
        <taxon>Streptosporangiales</taxon>
        <taxon>Streptosporangiaceae</taxon>
        <taxon>Streptosporangium</taxon>
    </lineage>
</organism>
<proteinExistence type="predicted"/>
<dbReference type="Proteomes" id="UP001499930">
    <property type="component" value="Unassembled WGS sequence"/>
</dbReference>
<evidence type="ECO:0000313" key="2">
    <source>
        <dbReference type="Proteomes" id="UP001499930"/>
    </source>
</evidence>